<proteinExistence type="predicted"/>
<organism evidence="1 2">
    <name type="scientific">Pyropia yezoensis</name>
    <name type="common">Susabi-nori</name>
    <name type="synonym">Porphyra yezoensis</name>
    <dbReference type="NCBI Taxonomy" id="2788"/>
    <lineage>
        <taxon>Eukaryota</taxon>
        <taxon>Rhodophyta</taxon>
        <taxon>Bangiophyceae</taxon>
        <taxon>Bangiales</taxon>
        <taxon>Bangiaceae</taxon>
        <taxon>Pyropia</taxon>
    </lineage>
</organism>
<evidence type="ECO:0000313" key="2">
    <source>
        <dbReference type="Proteomes" id="UP000798662"/>
    </source>
</evidence>
<accession>A0ACC3CB77</accession>
<gene>
    <name evidence="1" type="ORF">I4F81_010018</name>
</gene>
<dbReference type="Proteomes" id="UP000798662">
    <property type="component" value="Chromosome 3"/>
</dbReference>
<dbReference type="EMBL" id="CM020620">
    <property type="protein sequence ID" value="KAK1867511.1"/>
    <property type="molecule type" value="Genomic_DNA"/>
</dbReference>
<reference evidence="1" key="1">
    <citation type="submission" date="2019-11" db="EMBL/GenBank/DDBJ databases">
        <title>Nori genome reveals adaptations in red seaweeds to the harsh intertidal environment.</title>
        <authorList>
            <person name="Wang D."/>
            <person name="Mao Y."/>
        </authorList>
    </citation>
    <scope>NUCLEOTIDE SEQUENCE</scope>
    <source>
        <tissue evidence="1">Gametophyte</tissue>
    </source>
</reference>
<protein>
    <submittedName>
        <fullName evidence="1">Uncharacterized protein</fullName>
    </submittedName>
</protein>
<name>A0ACC3CB77_PYRYE</name>
<comment type="caution">
    <text evidence="1">The sequence shown here is derived from an EMBL/GenBank/DDBJ whole genome shotgun (WGS) entry which is preliminary data.</text>
</comment>
<evidence type="ECO:0000313" key="1">
    <source>
        <dbReference type="EMBL" id="KAK1867511.1"/>
    </source>
</evidence>
<sequence length="145" mass="15919">MRTRGTPSGAPDVGADECPREAGPPARERRRARADHDDDNELLAAIKRTKARKQATAEHELDVQERRLEFEQAALDEAHERQVEDTRACLAHEARVAADASAASLERSSFIQAIQDLAKQRGGECHGQALVQERRCGVARGCILA</sequence>
<keyword evidence="2" id="KW-1185">Reference proteome</keyword>